<dbReference type="RefSeq" id="WP_080918346.1">
    <property type="nucleotide sequence ID" value="NZ_MDET01000004.1"/>
</dbReference>
<keyword evidence="9" id="KW-1185">Reference proteome</keyword>
<dbReference type="PANTHER" id="PTHR10010:SF46">
    <property type="entry name" value="SODIUM-DEPENDENT PHOSPHATE TRANSPORT PROTEIN 2B"/>
    <property type="match status" value="1"/>
</dbReference>
<feature type="transmembrane region" description="Helical" evidence="6">
    <location>
        <begin position="283"/>
        <end position="301"/>
    </location>
</feature>
<dbReference type="InterPro" id="IPR038078">
    <property type="entry name" value="PhoU-like_sf"/>
</dbReference>
<feature type="transmembrane region" description="Helical" evidence="6">
    <location>
        <begin position="211"/>
        <end position="231"/>
    </location>
</feature>
<dbReference type="AlphaFoldDB" id="A0A1V8RUR4"/>
<dbReference type="InterPro" id="IPR026022">
    <property type="entry name" value="PhoU_dom"/>
</dbReference>
<feature type="transmembrane region" description="Helical" evidence="6">
    <location>
        <begin position="174"/>
        <end position="199"/>
    </location>
</feature>
<evidence type="ECO:0000256" key="4">
    <source>
        <dbReference type="ARBA" id="ARBA00022989"/>
    </source>
</evidence>
<dbReference type="Gene3D" id="1.20.58.220">
    <property type="entry name" value="Phosphate transport system protein phou homolog 2, domain 2"/>
    <property type="match status" value="1"/>
</dbReference>
<evidence type="ECO:0000256" key="5">
    <source>
        <dbReference type="ARBA" id="ARBA00023136"/>
    </source>
</evidence>
<keyword evidence="4 6" id="KW-1133">Transmembrane helix</keyword>
<evidence type="ECO:0000256" key="6">
    <source>
        <dbReference type="SAM" id="Phobius"/>
    </source>
</evidence>
<dbReference type="Pfam" id="PF02690">
    <property type="entry name" value="Na_Pi_cotrans"/>
    <property type="match status" value="2"/>
</dbReference>
<evidence type="ECO:0000256" key="3">
    <source>
        <dbReference type="ARBA" id="ARBA00022692"/>
    </source>
</evidence>
<feature type="transmembrane region" description="Helical" evidence="6">
    <location>
        <begin position="107"/>
        <end position="124"/>
    </location>
</feature>
<protein>
    <submittedName>
        <fullName evidence="8">Na+ cotransporter</fullName>
    </submittedName>
</protein>
<dbReference type="GO" id="GO:0005886">
    <property type="term" value="C:plasma membrane"/>
    <property type="evidence" value="ECO:0007669"/>
    <property type="project" value="UniProtKB-SubCell"/>
</dbReference>
<evidence type="ECO:0000259" key="7">
    <source>
        <dbReference type="Pfam" id="PF01895"/>
    </source>
</evidence>
<dbReference type="Proteomes" id="UP000191905">
    <property type="component" value="Unassembled WGS sequence"/>
</dbReference>
<keyword evidence="2" id="KW-1003">Cell membrane</keyword>
<dbReference type="InterPro" id="IPR003841">
    <property type="entry name" value="Na/Pi_transpt"/>
</dbReference>
<sequence length="554" mass="59670">MSGSVVLLHLAGAVALMLFATRMVKTGVERAYGDVLRHRLRDTMRNPIMAVLAGTGLAIALQSSTAVTLLVGSFAGSGIVSGAAGQLAVRGAEIGSAIVTKLLTFDLTLLVPLCLIAGTIMFMATERRDWRQIGRILVGIGLLILSLEMIGQASEPLRDSQLMPVIIDYFSGDPITAFLIAALITWLFQSSIAAVLLMATLAGRGLITPELGVVLVLGVNLGSSVIAPMLTRGADAAVRVVPVGNLLMRGMGSIVMLVLFMVFRPHIGFLGATASDQIVNAHILFNVIILIAGLPLAGVVYKASEKIVALGTRPEPAESLQAVELSALNEAALDNPAQALANATREVVRVCETVEIMLKRIIELYEDADAEKIKALAALDDRVDRRHAAIKIYLAKVTRNVMTEDEALRCQELIGACVKLEQVGDIIVRNMLVHVKKKLDQGLEFTPEGWRDLSAFHASVLANARLAFNVLVSRDPAAARELVLEKDLLRDREKEASHSHFLRLRDGTSKSIETSSIHLDTIRDLKQVNSLLTSMAYPVLEERGLLRGSRLKAG</sequence>
<dbReference type="Pfam" id="PF01895">
    <property type="entry name" value="PhoU"/>
    <property type="match status" value="1"/>
</dbReference>
<feature type="transmembrane region" description="Helical" evidence="6">
    <location>
        <begin position="243"/>
        <end position="263"/>
    </location>
</feature>
<proteinExistence type="predicted"/>
<dbReference type="GO" id="GO:0005436">
    <property type="term" value="F:sodium:phosphate symporter activity"/>
    <property type="evidence" value="ECO:0007669"/>
    <property type="project" value="InterPro"/>
</dbReference>
<organism evidence="8 9">
    <name type="scientific">Manganibacter manganicus</name>
    <dbReference type="NCBI Taxonomy" id="1873176"/>
    <lineage>
        <taxon>Bacteria</taxon>
        <taxon>Pseudomonadati</taxon>
        <taxon>Pseudomonadota</taxon>
        <taxon>Alphaproteobacteria</taxon>
        <taxon>Hyphomicrobiales</taxon>
        <taxon>Phyllobacteriaceae</taxon>
        <taxon>Manganibacter</taxon>
    </lineage>
</organism>
<evidence type="ECO:0000256" key="1">
    <source>
        <dbReference type="ARBA" id="ARBA00004651"/>
    </source>
</evidence>
<gene>
    <name evidence="8" type="ORF">BFN67_12095</name>
</gene>
<evidence type="ECO:0000313" key="8">
    <source>
        <dbReference type="EMBL" id="OQM76922.1"/>
    </source>
</evidence>
<feature type="transmembrane region" description="Helical" evidence="6">
    <location>
        <begin position="44"/>
        <end position="61"/>
    </location>
</feature>
<dbReference type="NCBIfam" id="NF037997">
    <property type="entry name" value="Na_Pi_symport"/>
    <property type="match status" value="1"/>
</dbReference>
<dbReference type="EMBL" id="MDET01000004">
    <property type="protein sequence ID" value="OQM76922.1"/>
    <property type="molecule type" value="Genomic_DNA"/>
</dbReference>
<dbReference type="OrthoDB" id="5778511at2"/>
<dbReference type="SUPFAM" id="SSF109755">
    <property type="entry name" value="PhoU-like"/>
    <property type="match status" value="1"/>
</dbReference>
<accession>A0A1V8RUR4</accession>
<comment type="caution">
    <text evidence="8">The sequence shown here is derived from an EMBL/GenBank/DDBJ whole genome shotgun (WGS) entry which is preliminary data.</text>
</comment>
<feature type="transmembrane region" description="Helical" evidence="6">
    <location>
        <begin position="136"/>
        <end position="154"/>
    </location>
</feature>
<dbReference type="GO" id="GO:0044341">
    <property type="term" value="P:sodium-dependent phosphate transport"/>
    <property type="evidence" value="ECO:0007669"/>
    <property type="project" value="InterPro"/>
</dbReference>
<dbReference type="PANTHER" id="PTHR10010">
    <property type="entry name" value="SOLUTE CARRIER FAMILY 34 SODIUM PHOSPHATE , MEMBER 2-RELATED"/>
    <property type="match status" value="1"/>
</dbReference>
<name>A0A1V8RUR4_9HYPH</name>
<keyword evidence="5 6" id="KW-0472">Membrane</keyword>
<keyword evidence="3 6" id="KW-0812">Transmembrane</keyword>
<feature type="domain" description="PhoU" evidence="7">
    <location>
        <begin position="348"/>
        <end position="428"/>
    </location>
</feature>
<evidence type="ECO:0000313" key="9">
    <source>
        <dbReference type="Proteomes" id="UP000191905"/>
    </source>
</evidence>
<dbReference type="STRING" id="1873176.BFN67_12095"/>
<comment type="subcellular location">
    <subcellularLocation>
        <location evidence="1">Cell membrane</location>
        <topology evidence="1">Multi-pass membrane protein</topology>
    </subcellularLocation>
</comment>
<reference evidence="8 9" key="1">
    <citation type="journal article" date="2016" name="Int. J. Syst. Evol. Microbiol.">
        <title>Pseudaminobacter manganicus sp. nov., isolated from sludge of a manganese mine.</title>
        <authorList>
            <person name="Li J."/>
            <person name="Huang J."/>
            <person name="Liao S."/>
            <person name="Wang G."/>
        </authorList>
    </citation>
    <scope>NUCLEOTIDE SEQUENCE [LARGE SCALE GENOMIC DNA]</scope>
    <source>
        <strain evidence="8 9">JH-7</strain>
    </source>
</reference>
<evidence type="ECO:0000256" key="2">
    <source>
        <dbReference type="ARBA" id="ARBA00022475"/>
    </source>
</evidence>